<dbReference type="EC" id="1.17.1.4" evidence="5"/>
<dbReference type="STRING" id="67801.A0A1B0BJP0"/>
<dbReference type="FunFam" id="3.90.1170.50:FF:000001">
    <property type="entry name" value="Aldehyde oxidase 1"/>
    <property type="match status" value="1"/>
</dbReference>
<dbReference type="EnsemblMetazoa" id="GPPI032265-RA">
    <property type="protein sequence ID" value="GPPI032265-PA"/>
    <property type="gene ID" value="GPPI032265"/>
</dbReference>
<evidence type="ECO:0000256" key="2">
    <source>
        <dbReference type="ARBA" id="ARBA00004275"/>
    </source>
</evidence>
<feature type="binding site" evidence="21">
    <location>
        <position position="172"/>
    </location>
    <ligand>
        <name>[2Fe-2S] cluster</name>
        <dbReference type="ChEBI" id="CHEBI:190135"/>
        <label>2</label>
    </ligand>
</feature>
<dbReference type="FunFam" id="3.10.20.30:FF:000015">
    <property type="entry name" value="Aldehyde oxidase 1"/>
    <property type="match status" value="1"/>
</dbReference>
<dbReference type="InterPro" id="IPR016208">
    <property type="entry name" value="Ald_Oxase/xanthine_DH-like"/>
</dbReference>
<evidence type="ECO:0000256" key="1">
    <source>
        <dbReference type="ARBA" id="ARBA00001974"/>
    </source>
</evidence>
<comment type="catalytic activity">
    <reaction evidence="17">
        <text>xanthine + NAD(+) + H2O = urate + NADH + H(+)</text>
        <dbReference type="Rhea" id="RHEA:16669"/>
        <dbReference type="ChEBI" id="CHEBI:15377"/>
        <dbReference type="ChEBI" id="CHEBI:15378"/>
        <dbReference type="ChEBI" id="CHEBI:17712"/>
        <dbReference type="ChEBI" id="CHEBI:17775"/>
        <dbReference type="ChEBI" id="CHEBI:57540"/>
        <dbReference type="ChEBI" id="CHEBI:57945"/>
        <dbReference type="EC" id="1.17.1.4"/>
    </reaction>
</comment>
<dbReference type="InterPro" id="IPR036318">
    <property type="entry name" value="FAD-bd_PCMH-like_sf"/>
</dbReference>
<dbReference type="SUPFAM" id="SSF56176">
    <property type="entry name" value="FAD-binding/transporter-associated domain-like"/>
    <property type="match status" value="1"/>
</dbReference>
<dbReference type="VEuPathDB" id="VectorBase:GPPI032265"/>
<dbReference type="FunFam" id="3.30.365.10:FF:000004">
    <property type="entry name" value="Xanthine dehydrogenase oxidase"/>
    <property type="match status" value="1"/>
</dbReference>
<evidence type="ECO:0000313" key="25">
    <source>
        <dbReference type="EnsemblMetazoa" id="GPPI032265-PA"/>
    </source>
</evidence>
<dbReference type="PIRSF" id="PIRSF000127">
    <property type="entry name" value="Xanthine_DH"/>
    <property type="match status" value="1"/>
</dbReference>
<evidence type="ECO:0000256" key="11">
    <source>
        <dbReference type="ARBA" id="ARBA00023002"/>
    </source>
</evidence>
<feature type="binding site" evidence="20">
    <location>
        <begin position="430"/>
        <end position="437"/>
    </location>
    <ligand>
        <name>FAD</name>
        <dbReference type="ChEBI" id="CHEBI:57692"/>
    </ligand>
</feature>
<evidence type="ECO:0000256" key="13">
    <source>
        <dbReference type="ARBA" id="ARBA00023014"/>
    </source>
</evidence>
<dbReference type="SUPFAM" id="SSF54665">
    <property type="entry name" value="CO dehydrogenase molybdoprotein N-domain-like"/>
    <property type="match status" value="1"/>
</dbReference>
<feature type="binding site" evidence="21">
    <location>
        <position position="99"/>
    </location>
    <ligand>
        <name>[2Fe-2S] cluster</name>
        <dbReference type="ChEBI" id="CHEBI:190135"/>
        <label>1</label>
    </ligand>
</feature>
<feature type="binding site" evidence="20">
    <location>
        <position position="533"/>
    </location>
    <ligand>
        <name>FAD</name>
        <dbReference type="ChEBI" id="CHEBI:57692"/>
    </ligand>
</feature>
<comment type="similarity">
    <text evidence="3">Belongs to the xanthine dehydrogenase family.</text>
</comment>
<dbReference type="InterPro" id="IPR002888">
    <property type="entry name" value="2Fe-2S-bd"/>
</dbReference>
<dbReference type="InterPro" id="IPR016167">
    <property type="entry name" value="FAD-bd_PCMH_sub1"/>
</dbReference>
<feature type="binding site" evidence="21">
    <location>
        <position position="978"/>
    </location>
    <ligand>
        <name>Mo-molybdopterin</name>
        <dbReference type="ChEBI" id="CHEBI:71302"/>
    </ligand>
    <ligandPart>
        <name>Mo</name>
        <dbReference type="ChEBI" id="CHEBI:28685"/>
    </ligandPart>
</feature>
<feature type="domain" description="2Fe-2S ferredoxin-type" evidence="23">
    <location>
        <begin position="61"/>
        <end position="147"/>
    </location>
</feature>
<dbReference type="GO" id="GO:0071949">
    <property type="term" value="F:FAD binding"/>
    <property type="evidence" value="ECO:0007669"/>
    <property type="project" value="InterPro"/>
</dbReference>
<keyword evidence="7" id="KW-0285">Flavoprotein</keyword>
<evidence type="ECO:0000256" key="6">
    <source>
        <dbReference type="ARBA" id="ARBA00022505"/>
    </source>
</evidence>
<comment type="subunit">
    <text evidence="4">Homodimer.</text>
</comment>
<evidence type="ECO:0000256" key="22">
    <source>
        <dbReference type="SAM" id="MobiDB-lite"/>
    </source>
</evidence>
<dbReference type="InterPro" id="IPR036856">
    <property type="entry name" value="Ald_Oxase/Xan_DH_a/b_sf"/>
</dbReference>
<evidence type="ECO:0000256" key="5">
    <source>
        <dbReference type="ARBA" id="ARBA00013123"/>
    </source>
</evidence>
<feature type="binding site" evidence="21">
    <location>
        <position position="1092"/>
    </location>
    <ligand>
        <name>Mo-molybdopterin</name>
        <dbReference type="ChEBI" id="CHEBI:71302"/>
    </ligand>
    <ligandPart>
        <name>Mo</name>
        <dbReference type="ChEBI" id="CHEBI:28685"/>
    </ligandPart>
</feature>
<comment type="catalytic activity">
    <reaction evidence="18">
        <text>hypoxanthine + NAD(+) + H2O = xanthine + NADH + H(+)</text>
        <dbReference type="Rhea" id="RHEA:24670"/>
        <dbReference type="ChEBI" id="CHEBI:15377"/>
        <dbReference type="ChEBI" id="CHEBI:15378"/>
        <dbReference type="ChEBI" id="CHEBI:17368"/>
        <dbReference type="ChEBI" id="CHEBI:17712"/>
        <dbReference type="ChEBI" id="CHEBI:57540"/>
        <dbReference type="ChEBI" id="CHEBI:57945"/>
        <dbReference type="EC" id="1.17.1.4"/>
    </reaction>
</comment>
<feature type="active site" description="Proton acceptor" evidence="19">
    <location>
        <position position="1442"/>
    </location>
</feature>
<feature type="binding site" evidence="21">
    <location>
        <position position="204"/>
    </location>
    <ligand>
        <name>[2Fe-2S] cluster</name>
        <dbReference type="ChEBI" id="CHEBI:190135"/>
        <label>2</label>
    </ligand>
</feature>
<dbReference type="InterPro" id="IPR012675">
    <property type="entry name" value="Beta-grasp_dom_sf"/>
</dbReference>
<comment type="subcellular location">
    <subcellularLocation>
        <location evidence="2">Peroxisome</location>
    </subcellularLocation>
</comment>
<dbReference type="SUPFAM" id="SSF55447">
    <property type="entry name" value="CO dehydrogenase flavoprotein C-terminal domain-like"/>
    <property type="match status" value="1"/>
</dbReference>
<keyword evidence="10 20" id="KW-0274">FAD</keyword>
<dbReference type="Gene3D" id="3.90.1170.50">
    <property type="entry name" value="Aldehyde oxidase/xanthine dehydrogenase, a/b hammerhead"/>
    <property type="match status" value="1"/>
</dbReference>
<keyword evidence="12 21" id="KW-0408">Iron</keyword>
<feature type="binding site" evidence="21">
    <location>
        <position position="206"/>
    </location>
    <ligand>
        <name>[2Fe-2S] cluster</name>
        <dbReference type="ChEBI" id="CHEBI:190135"/>
        <label>2</label>
    </ligand>
</feature>
<dbReference type="FunFam" id="3.30.390.50:FF:000001">
    <property type="entry name" value="Xanthine dehydrogenase oxidase"/>
    <property type="match status" value="1"/>
</dbReference>
<dbReference type="SMART" id="SM01092">
    <property type="entry name" value="CO_deh_flav_C"/>
    <property type="match status" value="1"/>
</dbReference>
<dbReference type="FunFam" id="3.30.365.10:FF:000003">
    <property type="entry name" value="Aldehyde oxidase 1"/>
    <property type="match status" value="1"/>
</dbReference>
<dbReference type="GO" id="GO:0004854">
    <property type="term" value="F:xanthine dehydrogenase activity"/>
    <property type="evidence" value="ECO:0007669"/>
    <property type="project" value="UniProtKB-EC"/>
</dbReference>
<evidence type="ECO:0000256" key="20">
    <source>
        <dbReference type="PIRSR" id="PIRSR000127-2"/>
    </source>
</evidence>
<dbReference type="FunFam" id="3.30.365.10:FF:000001">
    <property type="entry name" value="Xanthine dehydrogenase oxidase"/>
    <property type="match status" value="1"/>
</dbReference>
<evidence type="ECO:0000256" key="15">
    <source>
        <dbReference type="ARBA" id="ARBA00023140"/>
    </source>
</evidence>
<keyword evidence="6 21" id="KW-0500">Molybdenum</keyword>
<reference evidence="25" key="2">
    <citation type="submission" date="2020-05" db="UniProtKB">
        <authorList>
            <consortium name="EnsemblMetazoa"/>
        </authorList>
    </citation>
    <scope>IDENTIFICATION</scope>
    <source>
        <strain evidence="25">IAEA</strain>
    </source>
</reference>
<dbReference type="InterPro" id="IPR036884">
    <property type="entry name" value="2Fe-2S-bd_dom_sf"/>
</dbReference>
<dbReference type="FunFam" id="3.30.465.10:FF:000004">
    <property type="entry name" value="Xanthine dehydrogenase/oxidase"/>
    <property type="match status" value="1"/>
</dbReference>
<keyword evidence="9 21" id="KW-0479">Metal-binding</keyword>
<name>A0A1B0BJP0_9MUSC</name>
<dbReference type="PROSITE" id="PS51085">
    <property type="entry name" value="2FE2S_FER_2"/>
    <property type="match status" value="1"/>
</dbReference>
<accession>A0A1B0BJP0</accession>
<proteinExistence type="inferred from homology"/>
<comment type="cofactor">
    <cofactor evidence="1 20">
        <name>FAD</name>
        <dbReference type="ChEBI" id="CHEBI:57692"/>
    </cofactor>
</comment>
<feature type="binding site" evidence="21">
    <location>
        <position position="107"/>
    </location>
    <ligand>
        <name>[2Fe-2S] cluster</name>
        <dbReference type="ChEBI" id="CHEBI:190135"/>
        <label>1</label>
    </ligand>
</feature>
<dbReference type="InterPro" id="IPR006058">
    <property type="entry name" value="2Fe2S_fd_BS"/>
</dbReference>
<feature type="binding site" evidence="20">
    <location>
        <position position="1094"/>
    </location>
    <ligand>
        <name>substrate</name>
    </ligand>
</feature>
<feature type="binding site" evidence="21">
    <location>
        <position position="104"/>
    </location>
    <ligand>
        <name>[2Fe-2S] cluster</name>
        <dbReference type="ChEBI" id="CHEBI:190135"/>
        <label>1</label>
    </ligand>
</feature>
<dbReference type="Proteomes" id="UP000092460">
    <property type="component" value="Unassembled WGS sequence"/>
</dbReference>
<feature type="binding site" evidence="21">
    <location>
        <position position="1259"/>
    </location>
    <ligand>
        <name>Mo-molybdopterin</name>
        <dbReference type="ChEBI" id="CHEBI:71302"/>
    </ligand>
    <ligandPart>
        <name>Mo</name>
        <dbReference type="ChEBI" id="CHEBI:28685"/>
    </ligandPart>
</feature>
<dbReference type="InterPro" id="IPR016166">
    <property type="entry name" value="FAD-bd_PCMH"/>
</dbReference>
<dbReference type="InterPro" id="IPR036683">
    <property type="entry name" value="CO_DH_flav_C_dom_sf"/>
</dbReference>
<dbReference type="InterPro" id="IPR014307">
    <property type="entry name" value="Xanthine_DH_ssu"/>
</dbReference>
<keyword evidence="15" id="KW-0576">Peroxisome</keyword>
<evidence type="ECO:0000256" key="4">
    <source>
        <dbReference type="ARBA" id="ARBA00011738"/>
    </source>
</evidence>
<protein>
    <recommendedName>
        <fullName evidence="5">xanthine dehydrogenase</fullName>
        <ecNumber evidence="5">1.17.1.4</ecNumber>
    </recommendedName>
</protein>
<evidence type="ECO:0000256" key="8">
    <source>
        <dbReference type="ARBA" id="ARBA00022714"/>
    </source>
</evidence>
<dbReference type="InterPro" id="IPR037165">
    <property type="entry name" value="AldOxase/xan_DH_Mopterin-bd_sf"/>
</dbReference>
<dbReference type="SUPFAM" id="SSF56003">
    <property type="entry name" value="Molybdenum cofactor-binding domain"/>
    <property type="match status" value="1"/>
</dbReference>
<keyword evidence="8 21" id="KW-0001">2Fe-2S</keyword>
<dbReference type="InterPro" id="IPR016169">
    <property type="entry name" value="FAD-bd_PCMH_sub2"/>
</dbReference>
<evidence type="ECO:0000256" key="19">
    <source>
        <dbReference type="PIRSR" id="PIRSR000127-1"/>
    </source>
</evidence>
<comment type="cofactor">
    <cofactor evidence="21">
        <name>Mo-molybdopterin</name>
        <dbReference type="ChEBI" id="CHEBI:71302"/>
    </cofactor>
    <text evidence="21">Binds 1 Mo-molybdopterin (Mo-MPT) cofactor per subunit.</text>
</comment>
<evidence type="ECO:0000256" key="10">
    <source>
        <dbReference type="ARBA" id="ARBA00022827"/>
    </source>
</evidence>
<dbReference type="PANTHER" id="PTHR45444:SF3">
    <property type="entry name" value="XANTHINE DEHYDROGENASE"/>
    <property type="match status" value="1"/>
</dbReference>
<dbReference type="Gene3D" id="3.10.20.30">
    <property type="match status" value="1"/>
</dbReference>
<dbReference type="Gene3D" id="3.30.390.50">
    <property type="entry name" value="CO dehydrogenase flavoprotein, C-terminal domain"/>
    <property type="match status" value="1"/>
</dbReference>
<evidence type="ECO:0000256" key="9">
    <source>
        <dbReference type="ARBA" id="ARBA00022723"/>
    </source>
</evidence>
<dbReference type="InterPro" id="IPR002346">
    <property type="entry name" value="Mopterin_DH_FAD-bd"/>
</dbReference>
<dbReference type="Pfam" id="PF02738">
    <property type="entry name" value="MoCoBD_1"/>
    <property type="match status" value="1"/>
</dbReference>
<dbReference type="FunFam" id="3.30.43.10:FF:000001">
    <property type="entry name" value="Xanthine dehydrogenase/oxidase"/>
    <property type="match status" value="1"/>
</dbReference>
<feature type="binding site" evidence="21">
    <location>
        <position position="169"/>
    </location>
    <ligand>
        <name>[2Fe-2S] cluster</name>
        <dbReference type="ChEBI" id="CHEBI:190135"/>
        <label>2</label>
    </ligand>
</feature>
<dbReference type="EMBL" id="JXJN01015480">
    <property type="status" value="NOT_ANNOTATED_CDS"/>
    <property type="molecule type" value="Genomic_DNA"/>
</dbReference>
<keyword evidence="11" id="KW-0560">Oxidoreductase</keyword>
<organism evidence="25 26">
    <name type="scientific">Glossina palpalis gambiensis</name>
    <dbReference type="NCBI Taxonomy" id="67801"/>
    <lineage>
        <taxon>Eukaryota</taxon>
        <taxon>Metazoa</taxon>
        <taxon>Ecdysozoa</taxon>
        <taxon>Arthropoda</taxon>
        <taxon>Hexapoda</taxon>
        <taxon>Insecta</taxon>
        <taxon>Pterygota</taxon>
        <taxon>Neoptera</taxon>
        <taxon>Endopterygota</taxon>
        <taxon>Diptera</taxon>
        <taxon>Brachycera</taxon>
        <taxon>Muscomorpha</taxon>
        <taxon>Hippoboscoidea</taxon>
        <taxon>Glossinidae</taxon>
        <taxon>Glossina</taxon>
    </lineage>
</organism>
<evidence type="ECO:0000256" key="17">
    <source>
        <dbReference type="ARBA" id="ARBA00049017"/>
    </source>
</evidence>
<dbReference type="InterPro" id="IPR005107">
    <property type="entry name" value="CO_DH_flav_C"/>
</dbReference>
<dbReference type="Pfam" id="PF03450">
    <property type="entry name" value="CO_deh_flav_C"/>
    <property type="match status" value="1"/>
</dbReference>
<feature type="binding site" evidence="21">
    <location>
        <position position="129"/>
    </location>
    <ligand>
        <name>[2Fe-2S] cluster</name>
        <dbReference type="ChEBI" id="CHEBI:190135"/>
        <label>1</label>
    </ligand>
</feature>
<dbReference type="SUPFAM" id="SSF47741">
    <property type="entry name" value="CO dehydrogenase ISP C-domain like"/>
    <property type="match status" value="1"/>
</dbReference>
<comment type="cofactor">
    <cofactor evidence="16">
        <name>[2Fe-2S] cluster</name>
        <dbReference type="ChEBI" id="CHEBI:190135"/>
    </cofactor>
</comment>
<keyword evidence="14" id="KW-0520">NAD</keyword>
<dbReference type="Gene3D" id="3.30.365.10">
    <property type="entry name" value="Aldehyde oxidase/xanthine dehydrogenase, molybdopterin binding domain"/>
    <property type="match status" value="4"/>
</dbReference>
<dbReference type="InterPro" id="IPR008274">
    <property type="entry name" value="AldOxase/xan_DH_MoCoBD1"/>
</dbReference>
<dbReference type="GO" id="GO:0005777">
    <property type="term" value="C:peroxisome"/>
    <property type="evidence" value="ECO:0007669"/>
    <property type="project" value="UniProtKB-SubCell"/>
</dbReference>
<dbReference type="Gene3D" id="3.30.465.10">
    <property type="match status" value="1"/>
</dbReference>
<feature type="compositionally biased region" description="Polar residues" evidence="22">
    <location>
        <begin position="298"/>
        <end position="307"/>
    </location>
</feature>
<dbReference type="Pfam" id="PF01799">
    <property type="entry name" value="Fer2_2"/>
    <property type="match status" value="1"/>
</dbReference>
<evidence type="ECO:0000259" key="23">
    <source>
        <dbReference type="PROSITE" id="PS51085"/>
    </source>
</evidence>
<evidence type="ECO:0000256" key="14">
    <source>
        <dbReference type="ARBA" id="ARBA00023027"/>
    </source>
</evidence>
<evidence type="ECO:0000313" key="26">
    <source>
        <dbReference type="Proteomes" id="UP000092460"/>
    </source>
</evidence>
<dbReference type="PROSITE" id="PS51387">
    <property type="entry name" value="FAD_PCMH"/>
    <property type="match status" value="1"/>
</dbReference>
<evidence type="ECO:0000256" key="12">
    <source>
        <dbReference type="ARBA" id="ARBA00023004"/>
    </source>
</evidence>
<keyword evidence="26" id="KW-1185">Reference proteome</keyword>
<feature type="binding site" evidence="20">
    <location>
        <position position="982"/>
    </location>
    <ligand>
        <name>substrate</name>
    </ligand>
</feature>
<dbReference type="Pfam" id="PF00941">
    <property type="entry name" value="FAD_binding_5"/>
    <property type="match status" value="1"/>
</dbReference>
<feature type="domain" description="FAD-binding PCMH-type" evidence="24">
    <location>
        <begin position="402"/>
        <end position="591"/>
    </location>
</feature>
<feature type="binding site" evidence="21">
    <location>
        <position position="947"/>
    </location>
    <ligand>
        <name>Mo-molybdopterin</name>
        <dbReference type="ChEBI" id="CHEBI:71302"/>
    </ligand>
    <ligandPart>
        <name>Mo</name>
        <dbReference type="ChEBI" id="CHEBI:28685"/>
    </ligandPart>
</feature>
<evidence type="ECO:0000259" key="24">
    <source>
        <dbReference type="PROSITE" id="PS51387"/>
    </source>
</evidence>
<feature type="binding site" evidence="20">
    <location>
        <position position="510"/>
    </location>
    <ligand>
        <name>FAD</name>
        <dbReference type="ChEBI" id="CHEBI:57692"/>
    </ligand>
</feature>
<sequence length="1510" mass="167008">MADEASSSLVFFVNGKKIIYKVNGSCSSMFVDYHKSYQYPDNIQNRSDSDGIGKRLETEHRQVDVNVKPIVVEPNPDPECTLLTYLREKLFLCGTKLGCGEGGCGACTIMLSRIDRRTNEIRHLAVNACLTPVCAMHGCAVTTVEGIGSTRTRLHPAQERLAKAHGSQCGFCTPGIIMSMYALLRNAPQPTMHDLEVAFQGNLCRCTGYRPILEGYKTFTKEFACPMGEKCCKMNGVKGINGENGINGTSHINGVNGENCVNGENSVNGVNSLNEINGENGLNGINAENGVNDLNGVNGENKTNGENDLNGINGENKTNGENDPNKVNGTNEKNDKTRIHSISDAKHMISGQKIKDIDSQGRLVDNILFEKGEFMPYDPSQEPIFPPELQLNTKWDRESVIFKGERVTWYRPSTLLELLQLKIEFPDAKLIVGNTEVGVEVKFKHFLYPVLIHPIKVPEMVEVRESKESIYFGAAVPLMEIDKILRDRIKELPEHETRFFQTSVNMLHYFAGKQIRNVGCLGGNIMTGSPISDMNPVCTAGAVKLHVARLENGEIKIRDVHMGTGFFTGYRKNVIASNEVLIGVHFPKTLERQYMVAFKQARRRDDDIAIVNAAINVFFKSNTDRVERIYMAFGGMAPTTVLAPRTSELMIDQKWDQNLVERVAESLCSELPLSPSAPGGNIAYRRSLVISLFFKGFLAISQKLIDAGIIPEDVVPPEERTGAETFHTPALKSAQLFERVREGQPKYDPIGRPKVHVSALKQATGEAIYCDDMPRADNELYLALVLSTRPHAKILNIDPSKALAMPGVHAFFCSKDLTEHENEVGPVFHDEHVFAAGTVHCQGQVIGSIVADNQNIAQAAARAVKIEYEDLKPVIVTIEQAIEHQSYFPDYPQYVEKGNIEEAFKKADFVYERTNRMAGQEHFYLETHAACAVPRDSDEIEIFCSTQHPSEVQKLISHVLSIPSHKINCRAKRLGGGFGGKESRGISVALPVALACYRLRRPVRCMLDRDEDMMITGTRHPFLYKYKVGCTKEGLITACDVELYNNAGWSMDLSFSVLQRAMFHFENCYKVPNVKVGGWVCKTNLPSNTAFRGFGGPQGMIVGEHIIRDVARIAGKDLIEVMKLNFYKTGDITHYDQILETFPIDRCLDDCLRQSHFYRKRREIEEFNKKNRWRKRGISAVPTKYGIAFGVLHLNQAGSLINIYSDGSVLLSHGGVEIGQGLNTKMIQCCASSLGIPIEIIHIAETSTDKVPNTSATAASVGSDINGMAVLDACRKLNERLEPIKKANPKGTWAEWINAAYFERISLSATGFYKMPGIGWDPVKNPNARMYSYYTNGVGIAMVEIDCLSGDHQVISTDIVMDIGSSMNPAIDIGQIEGAFMQGYGLFTLEEMIYSPQGMVFSRGPGTYKLPGFADIPGEFNVTLLTGAANPRAVFSSKAVGEPPLFIGSAVFFAIKEAIASAREANGLSKDFDLPSPATSARIRMACEDKFTKLIDMPPVGSYTPWNVVP</sequence>
<reference evidence="26" key="1">
    <citation type="submission" date="2015-01" db="EMBL/GenBank/DDBJ databases">
        <authorList>
            <person name="Aksoy S."/>
            <person name="Warren W."/>
            <person name="Wilson R.K."/>
        </authorList>
    </citation>
    <scope>NUCLEOTIDE SEQUENCE [LARGE SCALE GENOMIC DNA]</scope>
    <source>
        <strain evidence="26">IAEA</strain>
    </source>
</reference>
<dbReference type="SMART" id="SM01008">
    <property type="entry name" value="Ald_Xan_dh_C"/>
    <property type="match status" value="1"/>
</dbReference>
<feature type="binding site" evidence="20">
    <location>
        <position position="1060"/>
    </location>
    <ligand>
        <name>substrate</name>
    </ligand>
</feature>
<evidence type="ECO:0000256" key="18">
    <source>
        <dbReference type="ARBA" id="ARBA00049517"/>
    </source>
</evidence>
<dbReference type="PANTHER" id="PTHR45444">
    <property type="entry name" value="XANTHINE DEHYDROGENASE"/>
    <property type="match status" value="1"/>
</dbReference>
<evidence type="ECO:0000256" key="21">
    <source>
        <dbReference type="PIRSR" id="PIRSR000127-3"/>
    </source>
</evidence>
<dbReference type="GO" id="GO:0005506">
    <property type="term" value="F:iron ion binding"/>
    <property type="evidence" value="ECO:0007669"/>
    <property type="project" value="InterPro"/>
</dbReference>
<dbReference type="InterPro" id="IPR046867">
    <property type="entry name" value="AldOxase/xan_DH_MoCoBD2"/>
</dbReference>
<evidence type="ECO:0000256" key="3">
    <source>
        <dbReference type="ARBA" id="ARBA00006849"/>
    </source>
</evidence>
<dbReference type="Gene3D" id="1.10.150.120">
    <property type="entry name" value="[2Fe-2S]-binding domain"/>
    <property type="match status" value="1"/>
</dbReference>
<dbReference type="Pfam" id="PF20256">
    <property type="entry name" value="MoCoBD_2"/>
    <property type="match status" value="1"/>
</dbReference>
<keyword evidence="13 21" id="KW-0411">Iron-sulfur</keyword>
<dbReference type="GO" id="GO:0043546">
    <property type="term" value="F:molybdopterin cofactor binding"/>
    <property type="evidence" value="ECO:0007669"/>
    <property type="project" value="InterPro"/>
</dbReference>
<dbReference type="SUPFAM" id="SSF54292">
    <property type="entry name" value="2Fe-2S ferredoxin-like"/>
    <property type="match status" value="1"/>
</dbReference>
<dbReference type="InterPro" id="IPR000674">
    <property type="entry name" value="Ald_Oxase/Xan_DH_a/b"/>
</dbReference>
<dbReference type="Gene3D" id="3.30.43.10">
    <property type="entry name" value="Uridine Diphospho-n-acetylenolpyruvylglucosamine Reductase, domain 2"/>
    <property type="match status" value="1"/>
</dbReference>
<comment type="cofactor">
    <cofactor evidence="21">
        <name>[2Fe-2S] cluster</name>
        <dbReference type="ChEBI" id="CHEBI:190135"/>
    </cofactor>
    <text evidence="21">Binds 2 [2Fe-2S] clusters.</text>
</comment>
<feature type="region of interest" description="Disordered" evidence="22">
    <location>
        <begin position="293"/>
        <end position="336"/>
    </location>
</feature>
<dbReference type="PROSITE" id="PS00197">
    <property type="entry name" value="2FE2S_FER_1"/>
    <property type="match status" value="1"/>
</dbReference>
<evidence type="ECO:0000256" key="7">
    <source>
        <dbReference type="ARBA" id="ARBA00022630"/>
    </source>
</evidence>
<feature type="binding site" evidence="20">
    <location>
        <position position="581"/>
    </location>
    <ligand>
        <name>FAD</name>
        <dbReference type="ChEBI" id="CHEBI:57692"/>
    </ligand>
</feature>
<dbReference type="GO" id="GO:0051537">
    <property type="term" value="F:2 iron, 2 sulfur cluster binding"/>
    <property type="evidence" value="ECO:0007669"/>
    <property type="project" value="UniProtKB-KW"/>
</dbReference>
<dbReference type="Pfam" id="PF00111">
    <property type="entry name" value="Fer2"/>
    <property type="match status" value="1"/>
</dbReference>
<feature type="binding site" evidence="20">
    <location>
        <position position="599"/>
    </location>
    <ligand>
        <name>FAD</name>
        <dbReference type="ChEBI" id="CHEBI:57692"/>
    </ligand>
</feature>
<dbReference type="InterPro" id="IPR036010">
    <property type="entry name" value="2Fe-2S_ferredoxin-like_sf"/>
</dbReference>
<dbReference type="NCBIfam" id="TIGR02963">
    <property type="entry name" value="xanthine_xdhA"/>
    <property type="match status" value="1"/>
</dbReference>
<evidence type="ECO:0000256" key="16">
    <source>
        <dbReference type="ARBA" id="ARBA00034078"/>
    </source>
</evidence>
<dbReference type="InterPro" id="IPR022407">
    <property type="entry name" value="OxRdtase_Mopterin_BS"/>
</dbReference>
<dbReference type="Pfam" id="PF01315">
    <property type="entry name" value="Ald_Xan_dh_C"/>
    <property type="match status" value="1"/>
</dbReference>
<dbReference type="PROSITE" id="PS00559">
    <property type="entry name" value="MOLYBDOPTERIN_EUK"/>
    <property type="match status" value="1"/>
</dbReference>
<dbReference type="InterPro" id="IPR001041">
    <property type="entry name" value="2Fe-2S_ferredoxin-type"/>
</dbReference>